<dbReference type="PANTHER" id="PTHR35179">
    <property type="entry name" value="PROTEIN CBG02620"/>
    <property type="match status" value="1"/>
</dbReference>
<dbReference type="EMBL" id="LAYC01000002">
    <property type="protein sequence ID" value="KYK58124.1"/>
    <property type="molecule type" value="Genomic_DNA"/>
</dbReference>
<feature type="region of interest" description="Disordered" evidence="1">
    <location>
        <begin position="334"/>
        <end position="390"/>
    </location>
</feature>
<keyword evidence="2" id="KW-1133">Transmembrane helix</keyword>
<comment type="caution">
    <text evidence="3">The sequence shown here is derived from an EMBL/GenBank/DDBJ whole genome shotgun (WGS) entry which is preliminary data.</text>
</comment>
<feature type="transmembrane region" description="Helical" evidence="2">
    <location>
        <begin position="193"/>
        <end position="214"/>
    </location>
</feature>
<evidence type="ECO:0008006" key="5">
    <source>
        <dbReference type="Google" id="ProtNLM"/>
    </source>
</evidence>
<evidence type="ECO:0000256" key="1">
    <source>
        <dbReference type="SAM" id="MobiDB-lite"/>
    </source>
</evidence>
<reference evidence="3 4" key="1">
    <citation type="journal article" date="2016" name="Sci. Rep.">
        <title>Insights into Adaptations to a Near-Obligate Nematode Endoparasitic Lifestyle from the Finished Genome of Drechmeria coniospora.</title>
        <authorList>
            <person name="Zhang L."/>
            <person name="Zhou Z."/>
            <person name="Guo Q."/>
            <person name="Fokkens L."/>
            <person name="Miskei M."/>
            <person name="Pocsi I."/>
            <person name="Zhang W."/>
            <person name="Chen M."/>
            <person name="Wang L."/>
            <person name="Sun Y."/>
            <person name="Donzelli B.G."/>
            <person name="Gibson D.M."/>
            <person name="Nelson D.R."/>
            <person name="Luo J.G."/>
            <person name="Rep M."/>
            <person name="Liu H."/>
            <person name="Yang S."/>
            <person name="Wang J."/>
            <person name="Krasnoff S.B."/>
            <person name="Xu Y."/>
            <person name="Molnar I."/>
            <person name="Lin M."/>
        </authorList>
    </citation>
    <scope>NUCLEOTIDE SEQUENCE [LARGE SCALE GENOMIC DNA]</scope>
    <source>
        <strain evidence="3 4">ARSEF 6962</strain>
    </source>
</reference>
<sequence length="390" mass="43465">MAGRPGEMDLSDLYFGVFIGIFPFTLAKIVDQTTDILRGTRRGLHSAYLYMVWIELVVNLTFAIITFLYLNDAIPGSLMFYHGSVLLWAIQTQLLSQIIANRVSLIMFNKRKSRWLRFGLFVSIGFVNVAVWVIWTRAHVETATPTDITVNNYFERAEKIFFLVVDLSLNFYFLYLVRTGLISYGLTKYWRLFRWNVFMVFLSTTMDALLLAFLSLPNPYLYVQFAPVAYIVKLHIELTMASLIGKVVQSDNNDLDTSYVDESRITRTDSHSNYVPFPSRSGGTAGSRRASAQSRLAGNQGDVHAGGSNPYLHLGMCPEEDSVSISREDTTAAVVTENDMERGEAGCNDGGDIPGSPKAETSSGTCRPPTTDTKSVTGHSTKGEEGEKAE</sequence>
<feature type="compositionally biased region" description="Basic and acidic residues" evidence="1">
    <location>
        <begin position="381"/>
        <end position="390"/>
    </location>
</feature>
<feature type="transmembrane region" description="Helical" evidence="2">
    <location>
        <begin position="115"/>
        <end position="135"/>
    </location>
</feature>
<keyword evidence="4" id="KW-1185">Reference proteome</keyword>
<feature type="compositionally biased region" description="Polar residues" evidence="1">
    <location>
        <begin position="359"/>
        <end position="380"/>
    </location>
</feature>
<gene>
    <name evidence="3" type="ORF">DCS_05137</name>
</gene>
<dbReference type="InParanoid" id="A0A151GLY5"/>
<feature type="transmembrane region" description="Helical" evidence="2">
    <location>
        <begin position="13"/>
        <end position="30"/>
    </location>
</feature>
<proteinExistence type="predicted"/>
<keyword evidence="2" id="KW-0472">Membrane</keyword>
<dbReference type="GeneID" id="63717780"/>
<feature type="transmembrane region" description="Helical" evidence="2">
    <location>
        <begin position="50"/>
        <end position="70"/>
    </location>
</feature>
<dbReference type="Proteomes" id="UP000076580">
    <property type="component" value="Chromosome 02"/>
</dbReference>
<evidence type="ECO:0000313" key="4">
    <source>
        <dbReference type="Proteomes" id="UP000076580"/>
    </source>
</evidence>
<accession>A0A151GLY5</accession>
<feature type="transmembrane region" description="Helical" evidence="2">
    <location>
        <begin position="76"/>
        <end position="95"/>
    </location>
</feature>
<evidence type="ECO:0000256" key="2">
    <source>
        <dbReference type="SAM" id="Phobius"/>
    </source>
</evidence>
<dbReference type="RefSeq" id="XP_040657476.1">
    <property type="nucleotide sequence ID" value="XM_040802443.1"/>
</dbReference>
<protein>
    <recommendedName>
        <fullName evidence="5">Transmembrane protein</fullName>
    </recommendedName>
</protein>
<feature type="transmembrane region" description="Helical" evidence="2">
    <location>
        <begin position="160"/>
        <end position="181"/>
    </location>
</feature>
<feature type="region of interest" description="Disordered" evidence="1">
    <location>
        <begin position="270"/>
        <end position="312"/>
    </location>
</feature>
<dbReference type="AlphaFoldDB" id="A0A151GLY5"/>
<keyword evidence="2" id="KW-0812">Transmembrane</keyword>
<name>A0A151GLY5_DRECN</name>
<evidence type="ECO:0000313" key="3">
    <source>
        <dbReference type="EMBL" id="KYK58124.1"/>
    </source>
</evidence>
<organism evidence="3 4">
    <name type="scientific">Drechmeria coniospora</name>
    <name type="common">Nematophagous fungus</name>
    <name type="synonym">Meria coniospora</name>
    <dbReference type="NCBI Taxonomy" id="98403"/>
    <lineage>
        <taxon>Eukaryota</taxon>
        <taxon>Fungi</taxon>
        <taxon>Dikarya</taxon>
        <taxon>Ascomycota</taxon>
        <taxon>Pezizomycotina</taxon>
        <taxon>Sordariomycetes</taxon>
        <taxon>Hypocreomycetidae</taxon>
        <taxon>Hypocreales</taxon>
        <taxon>Ophiocordycipitaceae</taxon>
        <taxon>Drechmeria</taxon>
    </lineage>
</organism>
<dbReference type="PANTHER" id="PTHR35179:SF1">
    <property type="entry name" value="INTEGRAL MEMBRANE PROTEIN"/>
    <property type="match status" value="1"/>
</dbReference>